<comment type="catalytic activity">
    <reaction evidence="7 8">
        <text>cytidine(34) in tRNA(Ile2) + L-lysine + ATP = lysidine(34) in tRNA(Ile2) + AMP + diphosphate + H(+)</text>
        <dbReference type="Rhea" id="RHEA:43744"/>
        <dbReference type="Rhea" id="RHEA-COMP:10625"/>
        <dbReference type="Rhea" id="RHEA-COMP:10670"/>
        <dbReference type="ChEBI" id="CHEBI:15378"/>
        <dbReference type="ChEBI" id="CHEBI:30616"/>
        <dbReference type="ChEBI" id="CHEBI:32551"/>
        <dbReference type="ChEBI" id="CHEBI:33019"/>
        <dbReference type="ChEBI" id="CHEBI:82748"/>
        <dbReference type="ChEBI" id="CHEBI:83665"/>
        <dbReference type="ChEBI" id="CHEBI:456215"/>
        <dbReference type="EC" id="6.3.4.19"/>
    </reaction>
</comment>
<evidence type="ECO:0000259" key="9">
    <source>
        <dbReference type="SMART" id="SM00977"/>
    </source>
</evidence>
<dbReference type="RefSeq" id="WP_074681789.1">
    <property type="nucleotide sequence ID" value="NZ_CBCSET010000008.1"/>
</dbReference>
<dbReference type="Pfam" id="PF11734">
    <property type="entry name" value="TilS_C"/>
    <property type="match status" value="1"/>
</dbReference>
<evidence type="ECO:0000313" key="12">
    <source>
        <dbReference type="Proteomes" id="UP000182413"/>
    </source>
</evidence>
<dbReference type="GO" id="GO:0005524">
    <property type="term" value="F:ATP binding"/>
    <property type="evidence" value="ECO:0007669"/>
    <property type="project" value="UniProtKB-UniRule"/>
</dbReference>
<evidence type="ECO:0000256" key="6">
    <source>
        <dbReference type="ARBA" id="ARBA00022840"/>
    </source>
</evidence>
<dbReference type="OrthoDB" id="9807403at2"/>
<dbReference type="HAMAP" id="MF_01161">
    <property type="entry name" value="tRNA_Ile_lys_synt"/>
    <property type="match status" value="1"/>
</dbReference>
<feature type="domain" description="Lysidine-tRNA(Ile) synthetase C-terminal" evidence="9">
    <location>
        <begin position="361"/>
        <end position="429"/>
    </location>
</feature>
<dbReference type="GO" id="GO:0005737">
    <property type="term" value="C:cytoplasm"/>
    <property type="evidence" value="ECO:0007669"/>
    <property type="project" value="UniProtKB-SubCell"/>
</dbReference>
<dbReference type="NCBIfam" id="TIGR02433">
    <property type="entry name" value="lysidine_TilS_C"/>
    <property type="match status" value="1"/>
</dbReference>
<comment type="subcellular location">
    <subcellularLocation>
        <location evidence="1 8">Cytoplasm</location>
    </subcellularLocation>
</comment>
<dbReference type="InterPro" id="IPR012795">
    <property type="entry name" value="tRNA_Ile_lys_synt_N"/>
</dbReference>
<dbReference type="CDD" id="cd01992">
    <property type="entry name" value="TilS_N"/>
    <property type="match status" value="1"/>
</dbReference>
<dbReference type="EMBL" id="JAWXXP010000001">
    <property type="protein sequence ID" value="MDX5994886.1"/>
    <property type="molecule type" value="Genomic_DNA"/>
</dbReference>
<dbReference type="Gene3D" id="3.40.50.620">
    <property type="entry name" value="HUPs"/>
    <property type="match status" value="1"/>
</dbReference>
<dbReference type="InterPro" id="IPR012796">
    <property type="entry name" value="Lysidine-tRNA-synth_C"/>
</dbReference>
<dbReference type="SUPFAM" id="SSF56037">
    <property type="entry name" value="PheT/TilS domain"/>
    <property type="match status" value="1"/>
</dbReference>
<evidence type="ECO:0000256" key="7">
    <source>
        <dbReference type="ARBA" id="ARBA00048539"/>
    </source>
</evidence>
<evidence type="ECO:0000256" key="4">
    <source>
        <dbReference type="ARBA" id="ARBA00022694"/>
    </source>
</evidence>
<keyword evidence="2 8" id="KW-0963">Cytoplasm</keyword>
<reference evidence="11 12" key="1">
    <citation type="submission" date="2016-10" db="EMBL/GenBank/DDBJ databases">
        <authorList>
            <person name="de Groot N.N."/>
        </authorList>
    </citation>
    <scope>NUCLEOTIDE SEQUENCE [LARGE SCALE GENOMIC DNA]</scope>
    <source>
        <strain evidence="11 12">JCM 10630</strain>
    </source>
</reference>
<dbReference type="InterPro" id="IPR012094">
    <property type="entry name" value="tRNA_Ile_lys_synt"/>
</dbReference>
<dbReference type="InterPro" id="IPR014729">
    <property type="entry name" value="Rossmann-like_a/b/a_fold"/>
</dbReference>
<evidence type="ECO:0000256" key="3">
    <source>
        <dbReference type="ARBA" id="ARBA00022598"/>
    </source>
</evidence>
<dbReference type="PANTHER" id="PTHR43033:SF1">
    <property type="entry name" value="TRNA(ILE)-LYSIDINE SYNTHASE-RELATED"/>
    <property type="match status" value="1"/>
</dbReference>
<dbReference type="Proteomes" id="UP000182413">
    <property type="component" value="Unassembled WGS sequence"/>
</dbReference>
<reference evidence="10 13" key="2">
    <citation type="submission" date="2023-11" db="EMBL/GenBank/DDBJ databases">
        <title>MicrobeMod: A computational toolkit for identifying prokaryotic methylation and restriction-modification with nanopore sequencing.</title>
        <authorList>
            <person name="Crits-Christoph A."/>
            <person name="Kang S.C."/>
            <person name="Lee H."/>
            <person name="Ostrov N."/>
        </authorList>
    </citation>
    <scope>NUCLEOTIDE SEQUENCE [LARGE SCALE GENOMIC DNA]</scope>
    <source>
        <strain evidence="10 13">ATCC BAA-571</strain>
    </source>
</reference>
<dbReference type="PANTHER" id="PTHR43033">
    <property type="entry name" value="TRNA(ILE)-LYSIDINE SYNTHASE-RELATED"/>
    <property type="match status" value="1"/>
</dbReference>
<dbReference type="GO" id="GO:0032267">
    <property type="term" value="F:tRNA(Ile)-lysidine synthase activity"/>
    <property type="evidence" value="ECO:0007669"/>
    <property type="project" value="UniProtKB-EC"/>
</dbReference>
<evidence type="ECO:0000313" key="13">
    <source>
        <dbReference type="Proteomes" id="UP001278050"/>
    </source>
</evidence>
<evidence type="ECO:0000256" key="8">
    <source>
        <dbReference type="HAMAP-Rule" id="MF_01161"/>
    </source>
</evidence>
<dbReference type="InterPro" id="IPR015262">
    <property type="entry name" value="tRNA_Ile_lys_synt_subst-bd"/>
</dbReference>
<dbReference type="InterPro" id="IPR011063">
    <property type="entry name" value="TilS/TtcA_N"/>
</dbReference>
<dbReference type="Pfam" id="PF01171">
    <property type="entry name" value="ATP_bind_3"/>
    <property type="match status" value="1"/>
</dbReference>
<dbReference type="SMART" id="SM00977">
    <property type="entry name" value="TilS_C"/>
    <property type="match status" value="1"/>
</dbReference>
<keyword evidence="4 8" id="KW-0819">tRNA processing</keyword>
<accession>A0A1G7MVX0</accession>
<evidence type="ECO:0000313" key="10">
    <source>
        <dbReference type="EMBL" id="MDX5994886.1"/>
    </source>
</evidence>
<comment type="domain">
    <text evidence="8">The N-terminal region contains the highly conserved SGGXDS motif, predicted to be a P-loop motif involved in ATP binding.</text>
</comment>
<feature type="binding site" evidence="8">
    <location>
        <begin position="26"/>
        <end position="31"/>
    </location>
    <ligand>
        <name>ATP</name>
        <dbReference type="ChEBI" id="CHEBI:30616"/>
    </ligand>
</feature>
<dbReference type="AlphaFoldDB" id="A0A1G7MVX0"/>
<gene>
    <name evidence="8 10" type="primary">tilS</name>
    <name evidence="11" type="ORF">SAMN05216575_109135</name>
    <name evidence="10" type="ORF">SIM71_22715</name>
</gene>
<dbReference type="EC" id="6.3.4.19" evidence="8"/>
<dbReference type="SUPFAM" id="SSF82829">
    <property type="entry name" value="MesJ substrate recognition domain-like"/>
    <property type="match status" value="1"/>
</dbReference>
<protein>
    <recommendedName>
        <fullName evidence="8">tRNA(Ile)-lysidine synthase</fullName>
        <ecNumber evidence="8">6.3.4.19</ecNumber>
    </recommendedName>
    <alternativeName>
        <fullName evidence="8">tRNA(Ile)-2-lysyl-cytidine synthase</fullName>
    </alternativeName>
    <alternativeName>
        <fullName evidence="8">tRNA(Ile)-lysidine synthetase</fullName>
    </alternativeName>
</protein>
<dbReference type="NCBIfam" id="TIGR02432">
    <property type="entry name" value="lysidine_TilS_N"/>
    <property type="match status" value="1"/>
</dbReference>
<dbReference type="EMBL" id="FNAE01000009">
    <property type="protein sequence ID" value="SDF65796.1"/>
    <property type="molecule type" value="Genomic_DNA"/>
</dbReference>
<proteinExistence type="inferred from homology"/>
<comment type="similarity">
    <text evidence="8">Belongs to the tRNA(Ile)-lysidine synthase family.</text>
</comment>
<name>A0A1G7MVX0_9GAMM</name>
<comment type="function">
    <text evidence="8">Ligates lysine onto the cytidine present at position 34 of the AUA codon-specific tRNA(Ile) that contains the anticodon CAU, in an ATP-dependent manner. Cytidine is converted to lysidine, thus changing the amino acid specificity of the tRNA from methionine to isoleucine.</text>
</comment>
<dbReference type="GO" id="GO:0006400">
    <property type="term" value="P:tRNA modification"/>
    <property type="evidence" value="ECO:0007669"/>
    <property type="project" value="UniProtKB-UniRule"/>
</dbReference>
<evidence type="ECO:0000256" key="2">
    <source>
        <dbReference type="ARBA" id="ARBA00022490"/>
    </source>
</evidence>
<evidence type="ECO:0000256" key="5">
    <source>
        <dbReference type="ARBA" id="ARBA00022741"/>
    </source>
</evidence>
<keyword evidence="5 8" id="KW-0547">Nucleotide-binding</keyword>
<evidence type="ECO:0000256" key="1">
    <source>
        <dbReference type="ARBA" id="ARBA00004496"/>
    </source>
</evidence>
<keyword evidence="6 8" id="KW-0067">ATP-binding</keyword>
<sequence length="440" mass="48475">MTALELRLRQALQPWRAAPAWRVAFSGGLDSSVLLHVLADWARREGLPPISAIHVHHGLQPAANAWPAHCASVCEQLDIPLDVARVQVTPGASLEQAARRARYQAFSEQLSAGDVLLSAQHRDDQAETLLFRVLRGAGVRGLAAMPASRPLGQGSLVRPLLDCSRAELQAYAQSHGLAWIEDPSNADERFSRNFLRRQVMPLLAERWPQASNSLARSASHLSEAQQLLDELAEMDLLGARGVSACPWLPLPSLDLSAVTALSGARQRNLLRHWLAPLSRMPDSDHWAGWCDLRDAGLDAAPVWRLADGELHRADGRLWWLSGEWLQPLDAIDLPCGAFPESVELPGNGRVHLLGELPQGRWHLRYRQGGESLQVPGRGRRDLKRLLNELRVPAFARPRLPLLFDGDELMAVANLSQSSEIEACGARLHWSPPIGAQGLSW</sequence>
<dbReference type="Gene3D" id="1.20.59.20">
    <property type="match status" value="1"/>
</dbReference>
<dbReference type="SUPFAM" id="SSF52402">
    <property type="entry name" value="Adenine nucleotide alpha hydrolases-like"/>
    <property type="match status" value="1"/>
</dbReference>
<keyword evidence="13" id="KW-1185">Reference proteome</keyword>
<evidence type="ECO:0000313" key="11">
    <source>
        <dbReference type="EMBL" id="SDF65796.1"/>
    </source>
</evidence>
<dbReference type="Proteomes" id="UP001278050">
    <property type="component" value="Unassembled WGS sequence"/>
</dbReference>
<keyword evidence="3 8" id="KW-0436">Ligase</keyword>
<organism evidence="11 12">
    <name type="scientific">Ectopseudomonas alcaliphila</name>
    <dbReference type="NCBI Taxonomy" id="101564"/>
    <lineage>
        <taxon>Bacteria</taxon>
        <taxon>Pseudomonadati</taxon>
        <taxon>Pseudomonadota</taxon>
        <taxon>Gammaproteobacteria</taxon>
        <taxon>Pseudomonadales</taxon>
        <taxon>Pseudomonadaceae</taxon>
        <taxon>Ectopseudomonas</taxon>
    </lineage>
</organism>
<dbReference type="Pfam" id="PF09179">
    <property type="entry name" value="TilS"/>
    <property type="match status" value="1"/>
</dbReference>